<reference evidence="4 6" key="2">
    <citation type="journal article" date="2017" name="Syst. Appl. Microbiol.">
        <title>Soybeans inoculated with root zone soils of Canadian native legumes harbour diverse and novel Bradyrhizobium spp. that possess agricultural potential.</title>
        <authorList>
            <person name="Bromfield E.S.P."/>
            <person name="Cloutier S."/>
            <person name="Tambong J.T."/>
            <person name="Tran Thi T.V."/>
        </authorList>
    </citation>
    <scope>NUCLEOTIDE SEQUENCE [LARGE SCALE GENOMIC DNA]</scope>
    <source>
        <strain evidence="4 6">OO99</strain>
    </source>
</reference>
<evidence type="ECO:0000313" key="7">
    <source>
        <dbReference type="Proteomes" id="UP001565369"/>
    </source>
</evidence>
<dbReference type="PANTHER" id="PTHR46832:SF1">
    <property type="entry name" value="5'-METHYLTHIOADENOSINE_S-ADENOSYLHOMOCYSTEINE NUCLEOSIDASE"/>
    <property type="match status" value="1"/>
</dbReference>
<dbReference type="EMBL" id="JBGBZJ010000003">
    <property type="protein sequence ID" value="MEY9453137.1"/>
    <property type="molecule type" value="Genomic_DNA"/>
</dbReference>
<evidence type="ECO:0000313" key="6">
    <source>
        <dbReference type="Proteomes" id="UP000215703"/>
    </source>
</evidence>
<evidence type="ECO:0000259" key="2">
    <source>
        <dbReference type="Pfam" id="PF13391"/>
    </source>
</evidence>
<dbReference type="EMBL" id="CP029425">
    <property type="protein sequence ID" value="AWL93256.1"/>
    <property type="molecule type" value="Genomic_DNA"/>
</dbReference>
<dbReference type="Pfam" id="PF19960">
    <property type="entry name" value="EAD7"/>
    <property type="match status" value="1"/>
</dbReference>
<accession>A0A2U8P6D6</accession>
<feature type="domain" description="HNH nuclease" evidence="2">
    <location>
        <begin position="21"/>
        <end position="83"/>
    </location>
</feature>
<dbReference type="GO" id="GO:0005829">
    <property type="term" value="C:cytosol"/>
    <property type="evidence" value="ECO:0007669"/>
    <property type="project" value="TreeGrafter"/>
</dbReference>
<dbReference type="KEGG" id="bot:CIT37_14400"/>
<dbReference type="OrthoDB" id="5379188at2"/>
<dbReference type="Gene3D" id="3.40.50.1580">
    <property type="entry name" value="Nucleoside phosphorylase domain"/>
    <property type="match status" value="1"/>
</dbReference>
<dbReference type="GO" id="GO:0008930">
    <property type="term" value="F:methylthioadenosine nucleosidase activity"/>
    <property type="evidence" value="ECO:0007669"/>
    <property type="project" value="TreeGrafter"/>
</dbReference>
<dbReference type="Proteomes" id="UP000215703">
    <property type="component" value="Chromosome"/>
</dbReference>
<dbReference type="Pfam" id="PF13391">
    <property type="entry name" value="HNH_2"/>
    <property type="match status" value="1"/>
</dbReference>
<evidence type="ECO:0000259" key="3">
    <source>
        <dbReference type="Pfam" id="PF19960"/>
    </source>
</evidence>
<dbReference type="GO" id="GO:0008782">
    <property type="term" value="F:adenosylhomocysteine nucleosidase activity"/>
    <property type="evidence" value="ECO:0007669"/>
    <property type="project" value="TreeGrafter"/>
</dbReference>
<dbReference type="AlphaFoldDB" id="A0A2U8P6D6"/>
<reference evidence="4" key="3">
    <citation type="journal article" date="2018" name="Microbiol. Resour. Announc.">
        <title>Complete Genome Sequence of Bradyrhizobium ottawaense OO99(T), an Efficient Nitrogen-Fixing Symbiont of Soybean.</title>
        <authorList>
            <person name="Nguyen H.D.T."/>
            <person name="Cloutier S."/>
            <person name="Bromfield E.S.P."/>
        </authorList>
    </citation>
    <scope>NUCLEOTIDE SEQUENCE</scope>
    <source>
        <strain evidence="4">OO99</strain>
    </source>
</reference>
<reference evidence="5 7" key="4">
    <citation type="submission" date="2024-07" db="EMBL/GenBank/DDBJ databases">
        <title>Genomic Encyclopedia of Type Strains, Phase V (KMG-V): Genome sequencing to study the core and pangenomes of soil and plant-associated prokaryotes.</title>
        <authorList>
            <person name="Whitman W."/>
        </authorList>
    </citation>
    <scope>NUCLEOTIDE SEQUENCE [LARGE SCALE GENOMIC DNA]</scope>
    <source>
        <strain evidence="5 7">USDA 152</strain>
    </source>
</reference>
<dbReference type="GO" id="GO:0019284">
    <property type="term" value="P:L-methionine salvage from S-adenosylmethionine"/>
    <property type="evidence" value="ECO:0007669"/>
    <property type="project" value="TreeGrafter"/>
</dbReference>
<dbReference type="InterPro" id="IPR000845">
    <property type="entry name" value="Nucleoside_phosphorylase_d"/>
</dbReference>
<gene>
    <name evidence="5" type="ORF">ABIG07_002085</name>
    <name evidence="4" type="ORF">CIT37_14400</name>
</gene>
<protein>
    <submittedName>
        <fullName evidence="5">Nucleoside phosphorylase</fullName>
    </submittedName>
</protein>
<dbReference type="Pfam" id="PF01048">
    <property type="entry name" value="PNP_UDP_1"/>
    <property type="match status" value="1"/>
</dbReference>
<dbReference type="GO" id="GO:0009116">
    <property type="term" value="P:nucleoside metabolic process"/>
    <property type="evidence" value="ECO:0007669"/>
    <property type="project" value="InterPro"/>
</dbReference>
<dbReference type="InterPro" id="IPR003615">
    <property type="entry name" value="HNH_nuc"/>
</dbReference>
<reference evidence="4 6" key="1">
    <citation type="journal article" date="2014" name="Int. J. Syst. Evol. Microbiol.">
        <title>Bradyrhizobium ottawaense sp. nov., a symbiotic nitrogen fixing bacterium from root nodules of soybeans in Canada.</title>
        <authorList>
            <person name="Yu X."/>
            <person name="Cloutier S."/>
            <person name="Tambong J.T."/>
            <person name="Bromfield E.S."/>
        </authorList>
    </citation>
    <scope>NUCLEOTIDE SEQUENCE [LARGE SCALE GENOMIC DNA]</scope>
    <source>
        <strain evidence="4 6">OO99</strain>
    </source>
</reference>
<dbReference type="CDD" id="cd00085">
    <property type="entry name" value="HNHc"/>
    <property type="match status" value="1"/>
</dbReference>
<feature type="domain" description="Effector-associated" evidence="3">
    <location>
        <begin position="413"/>
        <end position="472"/>
    </location>
</feature>
<sequence length="474" mass="52344">MRRQPSDRSIKILFASSGGLCAFPGCTTQLVQPQSRALLGELCHIRAASPGGPRFDPAQSEESRNDADNLIILCPTHHRLVDQDPTTYTADSLLLMKRRHESRVAAFLSSVAVELTDKQATDLSRQVEDESVDFAVVVALRKELAALKHYFPELVPISSTSDSTRTYLRGTIPTRRGGSYRVVATLLHSMGNLDAAHATSDLIHKWKPRFVLVNGIAGGISRKDQGFGDIVASNSIFYYELSKVRPNHQEHRARQFQADPILVDGILNLTDSTWRAHLPSRPDGKSASAIEPRIHVGPIASGEKVIASSEAAQELRSLQRDLIAIEMESAGVASAAFSAVKKVGFLTIRAICDFADGKKNDMWQEYAAYSAASCLRSFIESRPVSLSEGAWPKSVASVAATKSRISIAQRKKLFDELCTAFDMEEFKNLCFLLGVDIDEIPGDRKSARVRELILLFERRDTLHVLEEAVDERTR</sequence>
<dbReference type="InterPro" id="IPR035994">
    <property type="entry name" value="Nucleoside_phosphorylase_sf"/>
</dbReference>
<name>A0A2U8P6D6_9BRAD</name>
<keyword evidence="7" id="KW-1185">Reference proteome</keyword>
<evidence type="ECO:0000259" key="1">
    <source>
        <dbReference type="Pfam" id="PF01048"/>
    </source>
</evidence>
<dbReference type="InterPro" id="IPR045435">
    <property type="entry name" value="EAD7"/>
</dbReference>
<dbReference type="CDD" id="cd09008">
    <property type="entry name" value="MTAN"/>
    <property type="match status" value="1"/>
</dbReference>
<feature type="domain" description="Nucleoside phosphorylase" evidence="1">
    <location>
        <begin position="134"/>
        <end position="363"/>
    </location>
</feature>
<organism evidence="4 6">
    <name type="scientific">Bradyrhizobium ottawaense</name>
    <dbReference type="NCBI Taxonomy" id="931866"/>
    <lineage>
        <taxon>Bacteria</taxon>
        <taxon>Pseudomonadati</taxon>
        <taxon>Pseudomonadota</taxon>
        <taxon>Alphaproteobacteria</taxon>
        <taxon>Hyphomicrobiales</taxon>
        <taxon>Nitrobacteraceae</taxon>
        <taxon>Bradyrhizobium</taxon>
    </lineage>
</organism>
<evidence type="ECO:0000313" key="5">
    <source>
        <dbReference type="EMBL" id="MEY9453137.1"/>
    </source>
</evidence>
<dbReference type="Proteomes" id="UP001565369">
    <property type="component" value="Unassembled WGS sequence"/>
</dbReference>
<evidence type="ECO:0000313" key="4">
    <source>
        <dbReference type="EMBL" id="AWL93256.1"/>
    </source>
</evidence>
<proteinExistence type="predicted"/>
<dbReference type="SUPFAM" id="SSF53167">
    <property type="entry name" value="Purine and uridine phosphorylases"/>
    <property type="match status" value="1"/>
</dbReference>
<dbReference type="PANTHER" id="PTHR46832">
    <property type="entry name" value="5'-METHYLTHIOADENOSINE/S-ADENOSYLHOMOCYSTEINE NUCLEOSIDASE"/>
    <property type="match status" value="1"/>
</dbReference>